<evidence type="ECO:0000256" key="1">
    <source>
        <dbReference type="SAM" id="MobiDB-lite"/>
    </source>
</evidence>
<sequence length="111" mass="13017">MTELKTEIEQGPDRNKFLNPEGHLSPVTHMFSTREGNKITTHYLYIVRRIEDPDVLIAIEQKPPQEEFTLSASRWADIYRLQLNREPPPLIDRAARKHYFVKQTKKSKGKS</sequence>
<comment type="caution">
    <text evidence="2">The sequence shown here is derived from an EMBL/GenBank/DDBJ whole genome shotgun (WGS) entry which is preliminary data.</text>
</comment>
<name>A0A1F5G412_9BACT</name>
<dbReference type="AlphaFoldDB" id="A0A1F5G412"/>
<proteinExistence type="predicted"/>
<organism evidence="2 3">
    <name type="scientific">Candidatus Curtissbacteria bacterium RBG_13_35_7</name>
    <dbReference type="NCBI Taxonomy" id="1797705"/>
    <lineage>
        <taxon>Bacteria</taxon>
        <taxon>Candidatus Curtissiibacteriota</taxon>
    </lineage>
</organism>
<evidence type="ECO:0000313" key="2">
    <source>
        <dbReference type="EMBL" id="OGD86616.1"/>
    </source>
</evidence>
<reference evidence="2 3" key="1">
    <citation type="journal article" date="2016" name="Nat. Commun.">
        <title>Thousands of microbial genomes shed light on interconnected biogeochemical processes in an aquifer system.</title>
        <authorList>
            <person name="Anantharaman K."/>
            <person name="Brown C.T."/>
            <person name="Hug L.A."/>
            <person name="Sharon I."/>
            <person name="Castelle C.J."/>
            <person name="Probst A.J."/>
            <person name="Thomas B.C."/>
            <person name="Singh A."/>
            <person name="Wilkins M.J."/>
            <person name="Karaoz U."/>
            <person name="Brodie E.L."/>
            <person name="Williams K.H."/>
            <person name="Hubbard S.S."/>
            <person name="Banfield J.F."/>
        </authorList>
    </citation>
    <scope>NUCLEOTIDE SEQUENCE [LARGE SCALE GENOMIC DNA]</scope>
</reference>
<dbReference type="Proteomes" id="UP000176317">
    <property type="component" value="Unassembled WGS sequence"/>
</dbReference>
<evidence type="ECO:0000313" key="3">
    <source>
        <dbReference type="Proteomes" id="UP000176317"/>
    </source>
</evidence>
<protein>
    <submittedName>
        <fullName evidence="2">Uncharacterized protein</fullName>
    </submittedName>
</protein>
<gene>
    <name evidence="2" type="ORF">A2164_01780</name>
</gene>
<dbReference type="EMBL" id="MFAT01000024">
    <property type="protein sequence ID" value="OGD86616.1"/>
    <property type="molecule type" value="Genomic_DNA"/>
</dbReference>
<feature type="region of interest" description="Disordered" evidence="1">
    <location>
        <begin position="1"/>
        <end position="22"/>
    </location>
</feature>
<accession>A0A1F5G412</accession>
<feature type="compositionally biased region" description="Basic and acidic residues" evidence="1">
    <location>
        <begin position="1"/>
        <end position="16"/>
    </location>
</feature>